<sequence>MILLTVGKVCQIFLIIYIYIYIYIYTHTHIRGPVHKFVHLKRNCGPRGCSGTGASLSPSSVPPPNPSHCTPRSPVCQQPHSRCLRSQALTAPALLTPADGMERFGPVPSVGASGSCWPQLPLKSRGWWRSPQCWQPPLVPTDGTK</sequence>
<accession>A0A7J7Z4V7</accession>
<dbReference type="EMBL" id="JABWUV010000003">
    <property type="protein sequence ID" value="KAF6369252.1"/>
    <property type="molecule type" value="Genomic_DNA"/>
</dbReference>
<feature type="transmembrane region" description="Helical" evidence="2">
    <location>
        <begin position="6"/>
        <end position="26"/>
    </location>
</feature>
<keyword evidence="2" id="KW-0812">Transmembrane</keyword>
<comment type="caution">
    <text evidence="3">The sequence shown here is derived from an EMBL/GenBank/DDBJ whole genome shotgun (WGS) entry which is preliminary data.</text>
</comment>
<keyword evidence="2" id="KW-1133">Transmembrane helix</keyword>
<evidence type="ECO:0000256" key="2">
    <source>
        <dbReference type="SAM" id="Phobius"/>
    </source>
</evidence>
<reference evidence="3 4" key="1">
    <citation type="journal article" date="2020" name="Nature">
        <title>Six reference-quality genomes reveal evolution of bat adaptations.</title>
        <authorList>
            <person name="Jebb D."/>
            <person name="Huang Z."/>
            <person name="Pippel M."/>
            <person name="Hughes G.M."/>
            <person name="Lavrichenko K."/>
            <person name="Devanna P."/>
            <person name="Winkler S."/>
            <person name="Jermiin L.S."/>
            <person name="Skirmuntt E.C."/>
            <person name="Katzourakis A."/>
            <person name="Burkitt-Gray L."/>
            <person name="Ray D.A."/>
            <person name="Sullivan K.A.M."/>
            <person name="Roscito J.G."/>
            <person name="Kirilenko B.M."/>
            <person name="Davalos L.M."/>
            <person name="Corthals A.P."/>
            <person name="Power M.L."/>
            <person name="Jones G."/>
            <person name="Ransome R.D."/>
            <person name="Dechmann D.K.N."/>
            <person name="Locatelli A.G."/>
            <person name="Puechmaille S.J."/>
            <person name="Fedrigo O."/>
            <person name="Jarvis E.D."/>
            <person name="Hiller M."/>
            <person name="Vernes S.C."/>
            <person name="Myers E.W."/>
            <person name="Teeling E.C."/>
        </authorList>
    </citation>
    <scope>NUCLEOTIDE SEQUENCE [LARGE SCALE GENOMIC DNA]</scope>
    <source>
        <strain evidence="3">MMyoMyo1</strain>
        <tissue evidence="3">Flight muscle</tissue>
    </source>
</reference>
<evidence type="ECO:0000313" key="3">
    <source>
        <dbReference type="EMBL" id="KAF6369252.1"/>
    </source>
</evidence>
<gene>
    <name evidence="3" type="ORF">mMyoMyo1_010630</name>
</gene>
<feature type="region of interest" description="Disordered" evidence="1">
    <location>
        <begin position="51"/>
        <end position="73"/>
    </location>
</feature>
<keyword evidence="4" id="KW-1185">Reference proteome</keyword>
<name>A0A7J7Z4V7_MYOMY</name>
<dbReference type="AlphaFoldDB" id="A0A7J7Z4V7"/>
<dbReference type="Proteomes" id="UP000527355">
    <property type="component" value="Unassembled WGS sequence"/>
</dbReference>
<keyword evidence="2" id="KW-0472">Membrane</keyword>
<proteinExistence type="predicted"/>
<evidence type="ECO:0000313" key="4">
    <source>
        <dbReference type="Proteomes" id="UP000527355"/>
    </source>
</evidence>
<organism evidence="3 4">
    <name type="scientific">Myotis myotis</name>
    <name type="common">Greater mouse-eared bat</name>
    <name type="synonym">Vespertilio myotis</name>
    <dbReference type="NCBI Taxonomy" id="51298"/>
    <lineage>
        <taxon>Eukaryota</taxon>
        <taxon>Metazoa</taxon>
        <taxon>Chordata</taxon>
        <taxon>Craniata</taxon>
        <taxon>Vertebrata</taxon>
        <taxon>Euteleostomi</taxon>
        <taxon>Mammalia</taxon>
        <taxon>Eutheria</taxon>
        <taxon>Laurasiatheria</taxon>
        <taxon>Chiroptera</taxon>
        <taxon>Yangochiroptera</taxon>
        <taxon>Vespertilionidae</taxon>
        <taxon>Myotis</taxon>
    </lineage>
</organism>
<protein>
    <submittedName>
        <fullName evidence="3">Uncharacterized protein</fullName>
    </submittedName>
</protein>
<evidence type="ECO:0000256" key="1">
    <source>
        <dbReference type="SAM" id="MobiDB-lite"/>
    </source>
</evidence>